<evidence type="ECO:0000313" key="1">
    <source>
        <dbReference type="EMBL" id="CAI9764589.1"/>
    </source>
</evidence>
<dbReference type="PROSITE" id="PS51450">
    <property type="entry name" value="LRR"/>
    <property type="match status" value="1"/>
</dbReference>
<name>A0AAD2DSE3_9LAMI</name>
<proteinExistence type="predicted"/>
<dbReference type="Gene3D" id="3.80.10.10">
    <property type="entry name" value="Ribonuclease Inhibitor"/>
    <property type="match status" value="1"/>
</dbReference>
<dbReference type="PANTHER" id="PTHR48057:SF17">
    <property type="entry name" value="LRR RECEPTOR-LIKE SERINE_THREONINE-PROTEIN KINASE FLS2"/>
    <property type="match status" value="1"/>
</dbReference>
<evidence type="ECO:0000313" key="2">
    <source>
        <dbReference type="Proteomes" id="UP000834106"/>
    </source>
</evidence>
<dbReference type="InterPro" id="IPR032675">
    <property type="entry name" value="LRR_dom_sf"/>
</dbReference>
<dbReference type="AlphaFoldDB" id="A0AAD2DSE3"/>
<dbReference type="InterPro" id="IPR052595">
    <property type="entry name" value="LRRC69/RLP"/>
</dbReference>
<gene>
    <name evidence="1" type="ORF">FPE_LOCUS12019</name>
</gene>
<keyword evidence="2" id="KW-1185">Reference proteome</keyword>
<dbReference type="Proteomes" id="UP000834106">
    <property type="component" value="Chromosome 7"/>
</dbReference>
<dbReference type="InterPro" id="IPR001611">
    <property type="entry name" value="Leu-rich_rpt"/>
</dbReference>
<dbReference type="Pfam" id="PF13855">
    <property type="entry name" value="LRR_8"/>
    <property type="match status" value="1"/>
</dbReference>
<protein>
    <submittedName>
        <fullName evidence="1">Uncharacterized protein</fullName>
    </submittedName>
</protein>
<reference evidence="1" key="1">
    <citation type="submission" date="2023-05" db="EMBL/GenBank/DDBJ databases">
        <authorList>
            <person name="Huff M."/>
        </authorList>
    </citation>
    <scope>NUCLEOTIDE SEQUENCE</scope>
</reference>
<dbReference type="EMBL" id="OU503042">
    <property type="protein sequence ID" value="CAI9764589.1"/>
    <property type="molecule type" value="Genomic_DNA"/>
</dbReference>
<dbReference type="PRINTS" id="PR00019">
    <property type="entry name" value="LEURICHRPT"/>
</dbReference>
<organism evidence="1 2">
    <name type="scientific">Fraxinus pennsylvanica</name>
    <dbReference type="NCBI Taxonomy" id="56036"/>
    <lineage>
        <taxon>Eukaryota</taxon>
        <taxon>Viridiplantae</taxon>
        <taxon>Streptophyta</taxon>
        <taxon>Embryophyta</taxon>
        <taxon>Tracheophyta</taxon>
        <taxon>Spermatophyta</taxon>
        <taxon>Magnoliopsida</taxon>
        <taxon>eudicotyledons</taxon>
        <taxon>Gunneridae</taxon>
        <taxon>Pentapetalae</taxon>
        <taxon>asterids</taxon>
        <taxon>lamiids</taxon>
        <taxon>Lamiales</taxon>
        <taxon>Oleaceae</taxon>
        <taxon>Oleeae</taxon>
        <taxon>Fraxinus</taxon>
    </lineage>
</organism>
<accession>A0AAD2DSE3</accession>
<dbReference type="PANTHER" id="PTHR48057">
    <property type="entry name" value="LEUCINE-RICH REPEAT SERINE/THREONINE-PROTEIN KINASE 1"/>
    <property type="match status" value="1"/>
</dbReference>
<dbReference type="SUPFAM" id="SSF52058">
    <property type="entry name" value="L domain-like"/>
    <property type="match status" value="1"/>
</dbReference>
<sequence length="137" mass="15705">MPLECSSAIHYFSRCSMGGNMAFFNSSERENYSNGHERLFGLTKLEVLELWGTDRFSDNEFLSMLNLNDFINLKELDLSVNKLRSLGTIYGLKNLKVLNLRYNYFNNSIFSSLHGLSSLKSLDLSWNELKGTIQMKG</sequence>